<comment type="caution">
    <text evidence="1">The sequence shown here is derived from an EMBL/GenBank/DDBJ whole genome shotgun (WGS) entry which is preliminary data.</text>
</comment>
<dbReference type="EMBL" id="JBGBPQ010000021">
    <property type="protein sequence ID" value="KAL1503756.1"/>
    <property type="molecule type" value="Genomic_DNA"/>
</dbReference>
<accession>A0AB34IQS9</accession>
<name>A0AB34IQS9_PRYPA</name>
<reference evidence="1 2" key="1">
    <citation type="journal article" date="2024" name="Science">
        <title>Giant polyketide synthase enzymes in the biosynthesis of giant marine polyether toxins.</title>
        <authorList>
            <person name="Fallon T.R."/>
            <person name="Shende V.V."/>
            <person name="Wierzbicki I.H."/>
            <person name="Pendleton A.L."/>
            <person name="Watervoot N.F."/>
            <person name="Auber R.P."/>
            <person name="Gonzalez D.J."/>
            <person name="Wisecaver J.H."/>
            <person name="Moore B.S."/>
        </authorList>
    </citation>
    <scope>NUCLEOTIDE SEQUENCE [LARGE SCALE GENOMIC DNA]</scope>
    <source>
        <strain evidence="1 2">12B1</strain>
    </source>
</reference>
<proteinExistence type="predicted"/>
<dbReference type="InterPro" id="IPR000048">
    <property type="entry name" value="IQ_motif_EF-hand-BS"/>
</dbReference>
<evidence type="ECO:0008006" key="3">
    <source>
        <dbReference type="Google" id="ProtNLM"/>
    </source>
</evidence>
<protein>
    <recommendedName>
        <fullName evidence="3">WW domain-containing protein</fullName>
    </recommendedName>
</protein>
<keyword evidence="2" id="KW-1185">Reference proteome</keyword>
<dbReference type="SMART" id="SM00015">
    <property type="entry name" value="IQ"/>
    <property type="match status" value="4"/>
</dbReference>
<dbReference type="AlphaFoldDB" id="A0AB34IQS9"/>
<dbReference type="PROSITE" id="PS50096">
    <property type="entry name" value="IQ"/>
    <property type="match status" value="4"/>
</dbReference>
<evidence type="ECO:0000313" key="2">
    <source>
        <dbReference type="Proteomes" id="UP001515480"/>
    </source>
</evidence>
<gene>
    <name evidence="1" type="ORF">AB1Y20_012225</name>
</gene>
<evidence type="ECO:0000313" key="1">
    <source>
        <dbReference type="EMBL" id="KAL1503756.1"/>
    </source>
</evidence>
<organism evidence="1 2">
    <name type="scientific">Prymnesium parvum</name>
    <name type="common">Toxic golden alga</name>
    <dbReference type="NCBI Taxonomy" id="97485"/>
    <lineage>
        <taxon>Eukaryota</taxon>
        <taxon>Haptista</taxon>
        <taxon>Haptophyta</taxon>
        <taxon>Prymnesiophyceae</taxon>
        <taxon>Prymnesiales</taxon>
        <taxon>Prymnesiaceae</taxon>
        <taxon>Prymnesium</taxon>
    </lineage>
</organism>
<dbReference type="Proteomes" id="UP001515480">
    <property type="component" value="Unassembled WGS sequence"/>
</dbReference>
<sequence length="568" mass="65141">MALRNSILALRRGGADVIAFKAAIDELSRLAAGRAEDESLLRQLVERLPELDSGVSRRLIMECHFRDEWRQSESRRVLDSLPSLMEHAEALDQMRDYVALLAPDVAREPLAFVQPWQRELMRQQSTLAHLLKFCPEVSAEAICEVLAEFMDHAQTRLQHHITAVSGQLQQQEPQTSAMGAVATPPSALQGLSAEEFVERLRGQHHAICTIQAVFRGRRHRLAYAALLSKRVAAAVRIQTFARGGAAVRAVRARREVRLRQASAALARRHQAVRLQRAWRWARKKRRWNNAWRRDEALAAAAADKAWRVGLERTQAEARRADQTGFSKYSVYIESKQAKDRKQAEDAASITIQAAGRGRRVRRSACFRSRAATRVQAAWRRRLARSHALWWRLSLRKLHLTRRAHARWRALHATNRALLQTQSRALLVQLNISKELGRVRQEAIKEKDEFEEAFKKWAVRMEKQTLNKKLHADWIPQMDVGSGESYYFNVRTGESSAEHPNMRQVRATARKQRALAEAAMTERLACLQTYESQLCEGRLAQLRAYAAQAEYLWRSTLPWAFRQATYARQ</sequence>
<dbReference type="Pfam" id="PF00612">
    <property type="entry name" value="IQ"/>
    <property type="match status" value="2"/>
</dbReference>